<dbReference type="EMBL" id="CAWUFR010000511">
    <property type="protein sequence ID" value="CAK6978717.1"/>
    <property type="molecule type" value="Genomic_DNA"/>
</dbReference>
<evidence type="ECO:0000256" key="1">
    <source>
        <dbReference type="SAM" id="MobiDB-lite"/>
    </source>
</evidence>
<evidence type="ECO:0000313" key="3">
    <source>
        <dbReference type="Proteomes" id="UP001314229"/>
    </source>
</evidence>
<protein>
    <submittedName>
        <fullName evidence="2">Unnamed protein product</fullName>
    </submittedName>
</protein>
<keyword evidence="3" id="KW-1185">Reference proteome</keyword>
<gene>
    <name evidence="2" type="ORF">FSCOSCO3_A024105</name>
</gene>
<proteinExistence type="predicted"/>
<name>A0AAV1Q2M6_SCOSC</name>
<comment type="caution">
    <text evidence="2">The sequence shown here is derived from an EMBL/GenBank/DDBJ whole genome shotgun (WGS) entry which is preliminary data.</text>
</comment>
<accession>A0AAV1Q2M6</accession>
<sequence>MITLLVLKESSFLHAHIILIISRSSSSSHSMPCLVRLSSSSDTVMVPMYQSIQKNRLRKMNKGPVSTKKSQELSGAKIPTKKMMRPAMSKITANDRKKLGQVCRSLVLSGEDILVAAVLVV</sequence>
<reference evidence="2 3" key="1">
    <citation type="submission" date="2024-01" db="EMBL/GenBank/DDBJ databases">
        <authorList>
            <person name="Alioto T."/>
            <person name="Alioto T."/>
            <person name="Gomez Garrido J."/>
        </authorList>
    </citation>
    <scope>NUCLEOTIDE SEQUENCE [LARGE SCALE GENOMIC DNA]</scope>
</reference>
<dbReference type="AlphaFoldDB" id="A0AAV1Q2M6"/>
<evidence type="ECO:0000313" key="2">
    <source>
        <dbReference type="EMBL" id="CAK6978717.1"/>
    </source>
</evidence>
<organism evidence="2 3">
    <name type="scientific">Scomber scombrus</name>
    <name type="common">Atlantic mackerel</name>
    <name type="synonym">Scomber vernalis</name>
    <dbReference type="NCBI Taxonomy" id="13677"/>
    <lineage>
        <taxon>Eukaryota</taxon>
        <taxon>Metazoa</taxon>
        <taxon>Chordata</taxon>
        <taxon>Craniata</taxon>
        <taxon>Vertebrata</taxon>
        <taxon>Euteleostomi</taxon>
        <taxon>Actinopterygii</taxon>
        <taxon>Neopterygii</taxon>
        <taxon>Teleostei</taxon>
        <taxon>Neoteleostei</taxon>
        <taxon>Acanthomorphata</taxon>
        <taxon>Pelagiaria</taxon>
        <taxon>Scombriformes</taxon>
        <taxon>Scombridae</taxon>
        <taxon>Scomber</taxon>
    </lineage>
</organism>
<feature type="region of interest" description="Disordered" evidence="1">
    <location>
        <begin position="59"/>
        <end position="79"/>
    </location>
</feature>
<dbReference type="Proteomes" id="UP001314229">
    <property type="component" value="Unassembled WGS sequence"/>
</dbReference>